<name>A0A5C3QKU2_9AGAR</name>
<organism evidence="1 2">
    <name type="scientific">Pterulicium gracile</name>
    <dbReference type="NCBI Taxonomy" id="1884261"/>
    <lineage>
        <taxon>Eukaryota</taxon>
        <taxon>Fungi</taxon>
        <taxon>Dikarya</taxon>
        <taxon>Basidiomycota</taxon>
        <taxon>Agaricomycotina</taxon>
        <taxon>Agaricomycetes</taxon>
        <taxon>Agaricomycetidae</taxon>
        <taxon>Agaricales</taxon>
        <taxon>Pleurotineae</taxon>
        <taxon>Pterulaceae</taxon>
        <taxon>Pterulicium</taxon>
    </lineage>
</organism>
<protein>
    <submittedName>
        <fullName evidence="1">Uncharacterized protein</fullName>
    </submittedName>
</protein>
<accession>A0A5C3QKU2</accession>
<reference evidence="1 2" key="1">
    <citation type="journal article" date="2019" name="Nat. Ecol. Evol.">
        <title>Megaphylogeny resolves global patterns of mushroom evolution.</title>
        <authorList>
            <person name="Varga T."/>
            <person name="Krizsan K."/>
            <person name="Foldi C."/>
            <person name="Dima B."/>
            <person name="Sanchez-Garcia M."/>
            <person name="Sanchez-Ramirez S."/>
            <person name="Szollosi G.J."/>
            <person name="Szarkandi J.G."/>
            <person name="Papp V."/>
            <person name="Albert L."/>
            <person name="Andreopoulos W."/>
            <person name="Angelini C."/>
            <person name="Antonin V."/>
            <person name="Barry K.W."/>
            <person name="Bougher N.L."/>
            <person name="Buchanan P."/>
            <person name="Buyck B."/>
            <person name="Bense V."/>
            <person name="Catcheside P."/>
            <person name="Chovatia M."/>
            <person name="Cooper J."/>
            <person name="Damon W."/>
            <person name="Desjardin D."/>
            <person name="Finy P."/>
            <person name="Geml J."/>
            <person name="Haridas S."/>
            <person name="Hughes K."/>
            <person name="Justo A."/>
            <person name="Karasinski D."/>
            <person name="Kautmanova I."/>
            <person name="Kiss B."/>
            <person name="Kocsube S."/>
            <person name="Kotiranta H."/>
            <person name="LaButti K.M."/>
            <person name="Lechner B.E."/>
            <person name="Liimatainen K."/>
            <person name="Lipzen A."/>
            <person name="Lukacs Z."/>
            <person name="Mihaltcheva S."/>
            <person name="Morgado L.N."/>
            <person name="Niskanen T."/>
            <person name="Noordeloos M.E."/>
            <person name="Ohm R.A."/>
            <person name="Ortiz-Santana B."/>
            <person name="Ovrebo C."/>
            <person name="Racz N."/>
            <person name="Riley R."/>
            <person name="Savchenko A."/>
            <person name="Shiryaev A."/>
            <person name="Soop K."/>
            <person name="Spirin V."/>
            <person name="Szebenyi C."/>
            <person name="Tomsovsky M."/>
            <person name="Tulloss R.E."/>
            <person name="Uehling J."/>
            <person name="Grigoriev I.V."/>
            <person name="Vagvolgyi C."/>
            <person name="Papp T."/>
            <person name="Martin F.M."/>
            <person name="Miettinen O."/>
            <person name="Hibbett D.S."/>
            <person name="Nagy L.G."/>
        </authorList>
    </citation>
    <scope>NUCLEOTIDE SEQUENCE [LARGE SCALE GENOMIC DNA]</scope>
    <source>
        <strain evidence="1 2">CBS 309.79</strain>
    </source>
</reference>
<dbReference type="Proteomes" id="UP000305067">
    <property type="component" value="Unassembled WGS sequence"/>
</dbReference>
<sequence length="172" mass="19346">MDLSKSWGDIASLNAATPVPRFLHAVSPHLEDLALVEDICYSADCTNILEKMIVPEEGSDILFPRLTHLRIDDLRFDPVLLGYVIQTRAKNGSKMGPGVALIEIQRVEIRYKPYQYYRRGCYQSHPVASLYASALDTALSTSDTPINCQVVFDLRNPFPAGYALKKFLRINE</sequence>
<evidence type="ECO:0000313" key="2">
    <source>
        <dbReference type="Proteomes" id="UP000305067"/>
    </source>
</evidence>
<gene>
    <name evidence="1" type="ORF">BDV98DRAFT_432656</name>
</gene>
<dbReference type="AlphaFoldDB" id="A0A5C3QKU2"/>
<evidence type="ECO:0000313" key="1">
    <source>
        <dbReference type="EMBL" id="TFL02566.1"/>
    </source>
</evidence>
<keyword evidence="2" id="KW-1185">Reference proteome</keyword>
<dbReference type="EMBL" id="ML178822">
    <property type="protein sequence ID" value="TFL02566.1"/>
    <property type="molecule type" value="Genomic_DNA"/>
</dbReference>
<proteinExistence type="predicted"/>